<dbReference type="Pfam" id="PF07690">
    <property type="entry name" value="MFS_1"/>
    <property type="match status" value="1"/>
</dbReference>
<reference evidence="10" key="1">
    <citation type="journal article" date="2021" name="Sci. Rep.">
        <title>Diploid genomic architecture of Nitzschia inconspicua, an elite biomass production diatom.</title>
        <authorList>
            <person name="Oliver A."/>
            <person name="Podell S."/>
            <person name="Pinowska A."/>
            <person name="Traller J.C."/>
            <person name="Smith S.R."/>
            <person name="McClure R."/>
            <person name="Beliaev A."/>
            <person name="Bohutskyi P."/>
            <person name="Hill E.A."/>
            <person name="Rabines A."/>
            <person name="Zheng H."/>
            <person name="Allen L.Z."/>
            <person name="Kuo A."/>
            <person name="Grigoriev I.V."/>
            <person name="Allen A.E."/>
            <person name="Hazlebeck D."/>
            <person name="Allen E.E."/>
        </authorList>
    </citation>
    <scope>NUCLEOTIDE SEQUENCE</scope>
    <source>
        <strain evidence="10">Hildebrandi</strain>
    </source>
</reference>
<evidence type="ECO:0000256" key="2">
    <source>
        <dbReference type="ARBA" id="ARBA00022448"/>
    </source>
</evidence>
<proteinExistence type="inferred from homology"/>
<evidence type="ECO:0000256" key="8">
    <source>
        <dbReference type="SAM" id="Phobius"/>
    </source>
</evidence>
<comment type="subcellular location">
    <subcellularLocation>
        <location evidence="1">Membrane</location>
        <topology evidence="1">Multi-pass membrane protein</topology>
    </subcellularLocation>
</comment>
<protein>
    <submittedName>
        <fullName evidence="10">Bcr/CflA subfamily drug resistance transporter</fullName>
    </submittedName>
</protein>
<dbReference type="EMBL" id="JAGRRH010000023">
    <property type="protein sequence ID" value="KAG7344002.1"/>
    <property type="molecule type" value="Genomic_DNA"/>
</dbReference>
<feature type="transmembrane region" description="Helical" evidence="8">
    <location>
        <begin position="134"/>
        <end position="154"/>
    </location>
</feature>
<dbReference type="PANTHER" id="PTHR23505">
    <property type="entry name" value="SPINSTER"/>
    <property type="match status" value="1"/>
</dbReference>
<accession>A0A9K3KI09</accession>
<evidence type="ECO:0000313" key="10">
    <source>
        <dbReference type="EMBL" id="KAG7344002.1"/>
    </source>
</evidence>
<comment type="caution">
    <text evidence="10">The sequence shown here is derived from an EMBL/GenBank/DDBJ whole genome shotgun (WGS) entry which is preliminary data.</text>
</comment>
<sequence length="473" mass="49925">MLSAKRQERQPSTSEETNNGNQGSSSFMWLPTLVLPLLLVYISNQWSRSSIYYLVDFDAGADAFTAMNVAIGFTEAQYGLLASLAFTALFAIASLGAGLAADRYNRKTLTMVAAAGWSLATIGTAISTTYGQVLTWRIAMGLFCAFSTPTAYTLINQKVPSDKKSLATSVYGTGVAFGGALASLSILLDNQIGWQQAMLVIGGVGFASAAIVFLFLPDDDKSNKNIQPEIDTKENVDEPASFLADFAEALSTNRAKWIFLGSFLRFSSGLCIGVWSAPFFRMTFPENAGNYAVAQAFITAVAGSTSGLIGGATADYLSSQVSGSKNENPSVDSNGVRLWVPVVGSLLAAPSWYLATHAADSFQVAMIWLSVEYLVAECWFGPTISTLLSTVPSKVGGTAQGMFTLTGGIANIAPTALGYFYGQLTTGQESSSELQSLLSAVVCFGYISSAICFALGAQSPPPEVTTSSRVKAS</sequence>
<dbReference type="InterPro" id="IPR020846">
    <property type="entry name" value="MFS_dom"/>
</dbReference>
<feature type="transmembrane region" description="Helical" evidence="8">
    <location>
        <begin position="194"/>
        <end position="216"/>
    </location>
</feature>
<feature type="transmembrane region" description="Helical" evidence="8">
    <location>
        <begin position="403"/>
        <end position="422"/>
    </location>
</feature>
<feature type="compositionally biased region" description="Polar residues" evidence="7">
    <location>
        <begin position="10"/>
        <end position="23"/>
    </location>
</feature>
<feature type="transmembrane region" description="Helical" evidence="8">
    <location>
        <begin position="292"/>
        <end position="317"/>
    </location>
</feature>
<dbReference type="InterPro" id="IPR044770">
    <property type="entry name" value="MFS_spinster-like"/>
</dbReference>
<dbReference type="OrthoDB" id="3639251at2759"/>
<keyword evidence="3 8" id="KW-0812">Transmembrane</keyword>
<comment type="similarity">
    <text evidence="6">Belongs to the major facilitator superfamily. Spinster (TC 2.A.1.49) family.</text>
</comment>
<evidence type="ECO:0000313" key="11">
    <source>
        <dbReference type="Proteomes" id="UP000693970"/>
    </source>
</evidence>
<dbReference type="GO" id="GO:0016020">
    <property type="term" value="C:membrane"/>
    <property type="evidence" value="ECO:0007669"/>
    <property type="project" value="UniProtKB-SubCell"/>
</dbReference>
<evidence type="ECO:0000256" key="4">
    <source>
        <dbReference type="ARBA" id="ARBA00022989"/>
    </source>
</evidence>
<evidence type="ECO:0000256" key="7">
    <source>
        <dbReference type="SAM" id="MobiDB-lite"/>
    </source>
</evidence>
<dbReference type="PROSITE" id="PS50850">
    <property type="entry name" value="MFS"/>
    <property type="match status" value="1"/>
</dbReference>
<evidence type="ECO:0000256" key="6">
    <source>
        <dbReference type="ARBA" id="ARBA00024338"/>
    </source>
</evidence>
<dbReference type="AlphaFoldDB" id="A0A9K3KI09"/>
<feature type="region of interest" description="Disordered" evidence="7">
    <location>
        <begin position="1"/>
        <end position="23"/>
    </location>
</feature>
<dbReference type="Proteomes" id="UP000693970">
    <property type="component" value="Unassembled WGS sequence"/>
</dbReference>
<feature type="transmembrane region" description="Helical" evidence="8">
    <location>
        <begin position="257"/>
        <end position="280"/>
    </location>
</feature>
<reference evidence="10" key="2">
    <citation type="submission" date="2021-04" db="EMBL/GenBank/DDBJ databases">
        <authorList>
            <person name="Podell S."/>
        </authorList>
    </citation>
    <scope>NUCLEOTIDE SEQUENCE</scope>
    <source>
        <strain evidence="10">Hildebrandi</strain>
    </source>
</reference>
<dbReference type="GO" id="GO:0022857">
    <property type="term" value="F:transmembrane transporter activity"/>
    <property type="evidence" value="ECO:0007669"/>
    <property type="project" value="InterPro"/>
</dbReference>
<evidence type="ECO:0000256" key="1">
    <source>
        <dbReference type="ARBA" id="ARBA00004141"/>
    </source>
</evidence>
<dbReference type="InterPro" id="IPR011701">
    <property type="entry name" value="MFS"/>
</dbReference>
<evidence type="ECO:0000256" key="3">
    <source>
        <dbReference type="ARBA" id="ARBA00022692"/>
    </source>
</evidence>
<keyword evidence="2" id="KW-0813">Transport</keyword>
<gene>
    <name evidence="10" type="ORF">IV203_022010</name>
</gene>
<feature type="domain" description="Major facilitator superfamily (MFS) profile" evidence="9">
    <location>
        <begin position="33"/>
        <end position="460"/>
    </location>
</feature>
<feature type="transmembrane region" description="Helical" evidence="8">
    <location>
        <begin position="338"/>
        <end position="355"/>
    </location>
</feature>
<keyword evidence="5 8" id="KW-0472">Membrane</keyword>
<keyword evidence="11" id="KW-1185">Reference proteome</keyword>
<organism evidence="10 11">
    <name type="scientific">Nitzschia inconspicua</name>
    <dbReference type="NCBI Taxonomy" id="303405"/>
    <lineage>
        <taxon>Eukaryota</taxon>
        <taxon>Sar</taxon>
        <taxon>Stramenopiles</taxon>
        <taxon>Ochrophyta</taxon>
        <taxon>Bacillariophyta</taxon>
        <taxon>Bacillariophyceae</taxon>
        <taxon>Bacillariophycidae</taxon>
        <taxon>Bacillariales</taxon>
        <taxon>Bacillariaceae</taxon>
        <taxon>Nitzschia</taxon>
    </lineage>
</organism>
<feature type="transmembrane region" description="Helical" evidence="8">
    <location>
        <begin position="434"/>
        <end position="457"/>
    </location>
</feature>
<feature type="transmembrane region" description="Helical" evidence="8">
    <location>
        <begin position="166"/>
        <end position="188"/>
    </location>
</feature>
<dbReference type="PANTHER" id="PTHR23505:SF52">
    <property type="entry name" value="MAJOR FACILITATOR SUPERFAMILY PROTEIN"/>
    <property type="match status" value="1"/>
</dbReference>
<feature type="transmembrane region" description="Helical" evidence="8">
    <location>
        <begin position="108"/>
        <end position="128"/>
    </location>
</feature>
<name>A0A9K3KI09_9STRA</name>
<feature type="transmembrane region" description="Helical" evidence="8">
    <location>
        <begin position="79"/>
        <end position="101"/>
    </location>
</feature>
<feature type="transmembrane region" description="Helical" evidence="8">
    <location>
        <begin position="26"/>
        <end position="44"/>
    </location>
</feature>
<keyword evidence="4 8" id="KW-1133">Transmembrane helix</keyword>
<evidence type="ECO:0000256" key="5">
    <source>
        <dbReference type="ARBA" id="ARBA00023136"/>
    </source>
</evidence>
<evidence type="ECO:0000259" key="9">
    <source>
        <dbReference type="PROSITE" id="PS50850"/>
    </source>
</evidence>